<keyword evidence="2" id="KW-0805">Transcription regulation</keyword>
<evidence type="ECO:0000256" key="4">
    <source>
        <dbReference type="ARBA" id="ARBA00023163"/>
    </source>
</evidence>
<keyword evidence="3" id="KW-0238">DNA-binding</keyword>
<name>A0A2C9V5P5_MANES</name>
<keyword evidence="4" id="KW-0804">Transcription</keyword>
<dbReference type="EMBL" id="CM004396">
    <property type="protein sequence ID" value="OAY39815.1"/>
    <property type="molecule type" value="Genomic_DNA"/>
</dbReference>
<evidence type="ECO:0000256" key="5">
    <source>
        <dbReference type="ARBA" id="ARBA00023242"/>
    </source>
</evidence>
<gene>
    <name evidence="6" type="ORF">MANES_10G124200</name>
</gene>
<dbReference type="GO" id="GO:0005634">
    <property type="term" value="C:nucleus"/>
    <property type="evidence" value="ECO:0007669"/>
    <property type="project" value="UniProtKB-SubCell"/>
</dbReference>
<evidence type="ECO:0000313" key="6">
    <source>
        <dbReference type="EMBL" id="OAY39815.1"/>
    </source>
</evidence>
<evidence type="ECO:0000256" key="3">
    <source>
        <dbReference type="ARBA" id="ARBA00023125"/>
    </source>
</evidence>
<dbReference type="AlphaFoldDB" id="A0A2C9V5P5"/>
<dbReference type="InterPro" id="IPR015300">
    <property type="entry name" value="DNA-bd_pseudobarrel_sf"/>
</dbReference>
<dbReference type="Gene3D" id="2.40.330.10">
    <property type="entry name" value="DNA-binding pseudobarrel domain"/>
    <property type="match status" value="1"/>
</dbReference>
<sequence>MANRTTSKQLTEADLKDCQLLISTGRPPVEEEGHAMGMKIYDKDGTYLSLPCSIYQRSDNLEIILAVNCNDFIREKGLAVNDKIILSEETMQDQAPRTYRVRIDVERYAFRLFGVDIWQNI</sequence>
<organism evidence="6">
    <name type="scientific">Manihot esculenta</name>
    <name type="common">Cassava</name>
    <name type="synonym">Jatropha manihot</name>
    <dbReference type="NCBI Taxonomy" id="3983"/>
    <lineage>
        <taxon>Eukaryota</taxon>
        <taxon>Viridiplantae</taxon>
        <taxon>Streptophyta</taxon>
        <taxon>Embryophyta</taxon>
        <taxon>Tracheophyta</taxon>
        <taxon>Spermatophyta</taxon>
        <taxon>Magnoliopsida</taxon>
        <taxon>eudicotyledons</taxon>
        <taxon>Gunneridae</taxon>
        <taxon>Pentapetalae</taxon>
        <taxon>rosids</taxon>
        <taxon>fabids</taxon>
        <taxon>Malpighiales</taxon>
        <taxon>Euphorbiaceae</taxon>
        <taxon>Crotonoideae</taxon>
        <taxon>Manihoteae</taxon>
        <taxon>Manihot</taxon>
    </lineage>
</organism>
<proteinExistence type="predicted"/>
<reference evidence="6" key="1">
    <citation type="submission" date="2016-02" db="EMBL/GenBank/DDBJ databases">
        <title>WGS assembly of Manihot esculenta.</title>
        <authorList>
            <person name="Bredeson J.V."/>
            <person name="Prochnik S.E."/>
            <person name="Lyons J.B."/>
            <person name="Schmutz J."/>
            <person name="Grimwood J."/>
            <person name="Vrebalov J."/>
            <person name="Bart R.S."/>
            <person name="Amuge T."/>
            <person name="Ferguson M.E."/>
            <person name="Green R."/>
            <person name="Putnam N."/>
            <person name="Stites J."/>
            <person name="Rounsley S."/>
            <person name="Rokhsar D.S."/>
        </authorList>
    </citation>
    <scope>NUCLEOTIDE SEQUENCE [LARGE SCALE GENOMIC DNA]</scope>
    <source>
        <tissue evidence="6">Leaf</tissue>
    </source>
</reference>
<protein>
    <submittedName>
        <fullName evidence="6">Uncharacterized protein</fullName>
    </submittedName>
</protein>
<accession>A0A2C9V5P5</accession>
<dbReference type="GO" id="GO:0003677">
    <property type="term" value="F:DNA binding"/>
    <property type="evidence" value="ECO:0007669"/>
    <property type="project" value="UniProtKB-KW"/>
</dbReference>
<comment type="subcellular location">
    <subcellularLocation>
        <location evidence="1">Nucleus</location>
    </subcellularLocation>
</comment>
<evidence type="ECO:0000256" key="2">
    <source>
        <dbReference type="ARBA" id="ARBA00023015"/>
    </source>
</evidence>
<keyword evidence="5" id="KW-0539">Nucleus</keyword>
<evidence type="ECO:0000256" key="1">
    <source>
        <dbReference type="ARBA" id="ARBA00004123"/>
    </source>
</evidence>